<evidence type="ECO:0000313" key="2">
    <source>
        <dbReference type="EMBL" id="OSQ49621.1"/>
    </source>
</evidence>
<protein>
    <recommendedName>
        <fullName evidence="4">Phage tail protein</fullName>
    </recommendedName>
</protein>
<keyword evidence="3" id="KW-1185">Reference proteome</keyword>
<gene>
    <name evidence="2" type="ORF">TALK_04670</name>
</gene>
<dbReference type="AlphaFoldDB" id="A0A1Y2LF41"/>
<organism evidence="2 3">
    <name type="scientific">Thalassospira alkalitolerans</name>
    <dbReference type="NCBI Taxonomy" id="1293890"/>
    <lineage>
        <taxon>Bacteria</taxon>
        <taxon>Pseudomonadati</taxon>
        <taxon>Pseudomonadota</taxon>
        <taxon>Alphaproteobacteria</taxon>
        <taxon>Rhodospirillales</taxon>
        <taxon>Thalassospiraceae</taxon>
        <taxon>Thalassospira</taxon>
    </lineage>
</organism>
<accession>A0A1Y2LF41</accession>
<comment type="caution">
    <text evidence="2">The sequence shown here is derived from an EMBL/GenBank/DDBJ whole genome shotgun (WGS) entry which is preliminary data.</text>
</comment>
<evidence type="ECO:0000313" key="3">
    <source>
        <dbReference type="Proteomes" id="UP000193396"/>
    </source>
</evidence>
<reference evidence="2 3" key="1">
    <citation type="submission" date="2014-03" db="EMBL/GenBank/DDBJ databases">
        <title>The draft genome sequence of Thalassospira alkalitolerans JCM 18968.</title>
        <authorList>
            <person name="Lai Q."/>
            <person name="Shao Z."/>
        </authorList>
    </citation>
    <scope>NUCLEOTIDE SEQUENCE [LARGE SCALE GENOMIC DNA]</scope>
    <source>
        <strain evidence="2 3">JCM 18968</strain>
    </source>
</reference>
<feature type="region of interest" description="Disordered" evidence="1">
    <location>
        <begin position="99"/>
        <end position="122"/>
    </location>
</feature>
<dbReference type="EMBL" id="JFKB01000002">
    <property type="protein sequence ID" value="OSQ49621.1"/>
    <property type="molecule type" value="Genomic_DNA"/>
</dbReference>
<dbReference type="STRING" id="1293890.TALK_04670"/>
<name>A0A1Y2LF41_9PROT</name>
<dbReference type="RefSeq" id="WP_085616327.1">
    <property type="nucleotide sequence ID" value="NZ_JFKB01000002.1"/>
</dbReference>
<evidence type="ECO:0000256" key="1">
    <source>
        <dbReference type="SAM" id="MobiDB-lite"/>
    </source>
</evidence>
<dbReference type="OrthoDB" id="5465127at2"/>
<dbReference type="Pfam" id="PF10618">
    <property type="entry name" value="Tail_tube"/>
    <property type="match status" value="1"/>
</dbReference>
<sequence>MSDKMFGDAVVAMDGYELPTIPGSATVTLGLATAKPRKGPRGYLGSSVHINLGTLKVEASSSAGFDPATISAGKEVTARFTDTASSQEWVFPIMVMTEDPEMSDGDESKWSLSFEGSSAEKV</sequence>
<proteinExistence type="predicted"/>
<dbReference type="Proteomes" id="UP000193396">
    <property type="component" value="Unassembled WGS sequence"/>
</dbReference>
<evidence type="ECO:0008006" key="4">
    <source>
        <dbReference type="Google" id="ProtNLM"/>
    </source>
</evidence>
<dbReference type="InterPro" id="IPR019596">
    <property type="entry name" value="Phage_Mu_GpM_tail_tub"/>
</dbReference>